<protein>
    <submittedName>
        <fullName evidence="4">PepSY domain-containing protein</fullName>
    </submittedName>
</protein>
<dbReference type="Proteomes" id="UP001595896">
    <property type="component" value="Unassembled WGS sequence"/>
</dbReference>
<sequence>MKKTMLSIAVISIIGGTSAFALAGDEPTADLTEINQTEQNNTEQQTDSAADESDRITPEQAVDAAKTIVDGQLDEVELDTENGRLVYEVELDYMDDDYDIKVDAYTGEVVKVDDDLLGTGAEQQVAISIEEAEQTALSLFDGGTIDDRELEKKNGRYVYELEVEIFDEDGDVYIDAESGEVIHVESDIRGYMTEGNSSQASEEQHTETNESGNSNEQISSQKAADIALNHVGKGHVDDIELERENGMLVYEVEVEYGDDDVDVYVDAFTGEVIYVDH</sequence>
<dbReference type="Gene3D" id="3.10.450.40">
    <property type="match status" value="3"/>
</dbReference>
<evidence type="ECO:0000256" key="1">
    <source>
        <dbReference type="SAM" id="MobiDB-lite"/>
    </source>
</evidence>
<gene>
    <name evidence="4" type="ORF">ACFO4L_06045</name>
</gene>
<dbReference type="EMBL" id="JBHSGK010000004">
    <property type="protein sequence ID" value="MFC4736146.1"/>
    <property type="molecule type" value="Genomic_DNA"/>
</dbReference>
<feature type="domain" description="PepSY" evidence="3">
    <location>
        <begin position="218"/>
        <end position="275"/>
    </location>
</feature>
<feature type="region of interest" description="Disordered" evidence="1">
    <location>
        <begin position="36"/>
        <end position="55"/>
    </location>
</feature>
<feature type="domain" description="PepSY" evidence="3">
    <location>
        <begin position="55"/>
        <end position="112"/>
    </location>
</feature>
<accession>A0ABV9NTC9</accession>
<feature type="domain" description="PepSY" evidence="3">
    <location>
        <begin position="126"/>
        <end position="183"/>
    </location>
</feature>
<keyword evidence="5" id="KW-1185">Reference proteome</keyword>
<comment type="caution">
    <text evidence="4">The sequence shown here is derived from an EMBL/GenBank/DDBJ whole genome shotgun (WGS) entry which is preliminary data.</text>
</comment>
<evidence type="ECO:0000313" key="4">
    <source>
        <dbReference type="EMBL" id="MFC4736146.1"/>
    </source>
</evidence>
<dbReference type="Pfam" id="PF03413">
    <property type="entry name" value="PepSY"/>
    <property type="match status" value="3"/>
</dbReference>
<evidence type="ECO:0000313" key="5">
    <source>
        <dbReference type="Proteomes" id="UP001595896"/>
    </source>
</evidence>
<evidence type="ECO:0000256" key="2">
    <source>
        <dbReference type="SAM" id="SignalP"/>
    </source>
</evidence>
<feature type="signal peptide" evidence="2">
    <location>
        <begin position="1"/>
        <end position="23"/>
    </location>
</feature>
<feature type="compositionally biased region" description="Polar residues" evidence="1">
    <location>
        <begin position="209"/>
        <end position="219"/>
    </location>
</feature>
<dbReference type="InterPro" id="IPR025711">
    <property type="entry name" value="PepSY"/>
</dbReference>
<proteinExistence type="predicted"/>
<feature type="compositionally biased region" description="Low complexity" evidence="1">
    <location>
        <begin position="36"/>
        <end position="46"/>
    </location>
</feature>
<name>A0ABV9NTC9_9BACI</name>
<dbReference type="RefSeq" id="WP_377908798.1">
    <property type="nucleotide sequence ID" value="NZ_JBHSGK010000004.1"/>
</dbReference>
<feature type="chain" id="PRO_5045495959" evidence="2">
    <location>
        <begin position="24"/>
        <end position="277"/>
    </location>
</feature>
<reference evidence="5" key="1">
    <citation type="journal article" date="2019" name="Int. J. Syst. Evol. Microbiol.">
        <title>The Global Catalogue of Microorganisms (GCM) 10K type strain sequencing project: providing services to taxonomists for standard genome sequencing and annotation.</title>
        <authorList>
            <consortium name="The Broad Institute Genomics Platform"/>
            <consortium name="The Broad Institute Genome Sequencing Center for Infectious Disease"/>
            <person name="Wu L."/>
            <person name="Ma J."/>
        </authorList>
    </citation>
    <scope>NUCLEOTIDE SEQUENCE [LARGE SCALE GENOMIC DNA]</scope>
    <source>
        <strain evidence="5">JCM 12165</strain>
    </source>
</reference>
<evidence type="ECO:0000259" key="3">
    <source>
        <dbReference type="Pfam" id="PF03413"/>
    </source>
</evidence>
<organism evidence="4 5">
    <name type="scientific">Bacillus daqingensis</name>
    <dbReference type="NCBI Taxonomy" id="872396"/>
    <lineage>
        <taxon>Bacteria</taxon>
        <taxon>Bacillati</taxon>
        <taxon>Bacillota</taxon>
        <taxon>Bacilli</taxon>
        <taxon>Bacillales</taxon>
        <taxon>Bacillaceae</taxon>
        <taxon>Bacillus</taxon>
    </lineage>
</organism>
<keyword evidence="2" id="KW-0732">Signal</keyword>
<feature type="region of interest" description="Disordered" evidence="1">
    <location>
        <begin position="194"/>
        <end position="219"/>
    </location>
</feature>